<name>A0A0L9UJ94_PHAAN</name>
<feature type="compositionally biased region" description="Basic and acidic residues" evidence="1">
    <location>
        <begin position="1"/>
        <end position="22"/>
    </location>
</feature>
<dbReference type="AlphaFoldDB" id="A0A0L9UJ94"/>
<proteinExistence type="predicted"/>
<feature type="region of interest" description="Disordered" evidence="1">
    <location>
        <begin position="47"/>
        <end position="79"/>
    </location>
</feature>
<evidence type="ECO:0000313" key="2">
    <source>
        <dbReference type="EMBL" id="KOM42771.1"/>
    </source>
</evidence>
<evidence type="ECO:0000256" key="1">
    <source>
        <dbReference type="SAM" id="MobiDB-lite"/>
    </source>
</evidence>
<reference evidence="3" key="1">
    <citation type="journal article" date="2015" name="Proc. Natl. Acad. Sci. U.S.A.">
        <title>Genome sequencing of adzuki bean (Vigna angularis) provides insight into high starch and low fat accumulation and domestication.</title>
        <authorList>
            <person name="Yang K."/>
            <person name="Tian Z."/>
            <person name="Chen C."/>
            <person name="Luo L."/>
            <person name="Zhao B."/>
            <person name="Wang Z."/>
            <person name="Yu L."/>
            <person name="Li Y."/>
            <person name="Sun Y."/>
            <person name="Li W."/>
            <person name="Chen Y."/>
            <person name="Li Y."/>
            <person name="Zhang Y."/>
            <person name="Ai D."/>
            <person name="Zhao J."/>
            <person name="Shang C."/>
            <person name="Ma Y."/>
            <person name="Wu B."/>
            <person name="Wang M."/>
            <person name="Gao L."/>
            <person name="Sun D."/>
            <person name="Zhang P."/>
            <person name="Guo F."/>
            <person name="Wang W."/>
            <person name="Li Y."/>
            <person name="Wang J."/>
            <person name="Varshney R.K."/>
            <person name="Wang J."/>
            <person name="Ling H.Q."/>
            <person name="Wan P."/>
        </authorList>
    </citation>
    <scope>NUCLEOTIDE SEQUENCE</scope>
    <source>
        <strain evidence="3">cv. Jingnong 6</strain>
    </source>
</reference>
<gene>
    <name evidence="2" type="ORF">LR48_Vigan05g037500</name>
</gene>
<dbReference type="Gramene" id="KOM42771">
    <property type="protein sequence ID" value="KOM42771"/>
    <property type="gene ID" value="LR48_Vigan05g037500"/>
</dbReference>
<accession>A0A0L9UJ94</accession>
<dbReference type="Proteomes" id="UP000053144">
    <property type="component" value="Chromosome 5"/>
</dbReference>
<feature type="region of interest" description="Disordered" evidence="1">
    <location>
        <begin position="1"/>
        <end position="31"/>
    </location>
</feature>
<evidence type="ECO:0000313" key="3">
    <source>
        <dbReference type="Proteomes" id="UP000053144"/>
    </source>
</evidence>
<feature type="region of interest" description="Disordered" evidence="1">
    <location>
        <begin position="118"/>
        <end position="144"/>
    </location>
</feature>
<organism evidence="2 3">
    <name type="scientific">Phaseolus angularis</name>
    <name type="common">Azuki bean</name>
    <name type="synonym">Vigna angularis</name>
    <dbReference type="NCBI Taxonomy" id="3914"/>
    <lineage>
        <taxon>Eukaryota</taxon>
        <taxon>Viridiplantae</taxon>
        <taxon>Streptophyta</taxon>
        <taxon>Embryophyta</taxon>
        <taxon>Tracheophyta</taxon>
        <taxon>Spermatophyta</taxon>
        <taxon>Magnoliopsida</taxon>
        <taxon>eudicotyledons</taxon>
        <taxon>Gunneridae</taxon>
        <taxon>Pentapetalae</taxon>
        <taxon>rosids</taxon>
        <taxon>fabids</taxon>
        <taxon>Fabales</taxon>
        <taxon>Fabaceae</taxon>
        <taxon>Papilionoideae</taxon>
        <taxon>50 kb inversion clade</taxon>
        <taxon>NPAAA clade</taxon>
        <taxon>indigoferoid/millettioid clade</taxon>
        <taxon>Phaseoleae</taxon>
        <taxon>Vigna</taxon>
    </lineage>
</organism>
<protein>
    <submittedName>
        <fullName evidence="2">Uncharacterized protein</fullName>
    </submittedName>
</protein>
<sequence length="144" mass="15900">MGAGHDLERCADARSPQEDARHTASARSFQSKRTLVDLWAQGCSSKRGISVDARPESGRSSRAQRTLAQRVDARPRHPAKTLVQRAIGRSPSETPVTQLLDPSFYKPEKLVVTLASVPNRSSNKTGKTGYRLPRDSCPRQSYNI</sequence>
<dbReference type="EMBL" id="CM003375">
    <property type="protein sequence ID" value="KOM42771.1"/>
    <property type="molecule type" value="Genomic_DNA"/>
</dbReference>